<proteinExistence type="inferred from homology"/>
<dbReference type="GO" id="GO:0005737">
    <property type="term" value="C:cytoplasm"/>
    <property type="evidence" value="ECO:0007669"/>
    <property type="project" value="TreeGrafter"/>
</dbReference>
<keyword evidence="10" id="KW-1185">Reference proteome</keyword>
<evidence type="ECO:0000256" key="4">
    <source>
        <dbReference type="ARBA" id="ARBA00022679"/>
    </source>
</evidence>
<evidence type="ECO:0000256" key="5">
    <source>
        <dbReference type="ARBA" id="ARBA00022692"/>
    </source>
</evidence>
<evidence type="ECO:0000256" key="3">
    <source>
        <dbReference type="ARBA" id="ARBA00022676"/>
    </source>
</evidence>
<comment type="caution">
    <text evidence="9">The sequence shown here is derived from an EMBL/GenBank/DDBJ whole genome shotgun (WGS) entry which is preliminary data.</text>
</comment>
<evidence type="ECO:0000256" key="1">
    <source>
        <dbReference type="ARBA" id="ARBA00004167"/>
    </source>
</evidence>
<protein>
    <recommendedName>
        <fullName evidence="8">Glycosyltransferase family 92 protein</fullName>
        <ecNumber evidence="8">2.4.1.-</ecNumber>
    </recommendedName>
</protein>
<evidence type="ECO:0000256" key="2">
    <source>
        <dbReference type="ARBA" id="ARBA00007647"/>
    </source>
</evidence>
<dbReference type="InterPro" id="IPR008166">
    <property type="entry name" value="Glyco_transf_92"/>
</dbReference>
<accession>A0A2A2L4S0</accession>
<evidence type="ECO:0000313" key="9">
    <source>
        <dbReference type="EMBL" id="PAV81154.1"/>
    </source>
</evidence>
<organism evidence="9 10">
    <name type="scientific">Diploscapter pachys</name>
    <dbReference type="NCBI Taxonomy" id="2018661"/>
    <lineage>
        <taxon>Eukaryota</taxon>
        <taxon>Metazoa</taxon>
        <taxon>Ecdysozoa</taxon>
        <taxon>Nematoda</taxon>
        <taxon>Chromadorea</taxon>
        <taxon>Rhabditida</taxon>
        <taxon>Rhabditina</taxon>
        <taxon>Rhabditomorpha</taxon>
        <taxon>Rhabditoidea</taxon>
        <taxon>Rhabditidae</taxon>
        <taxon>Diploscapter</taxon>
    </lineage>
</organism>
<reference evidence="9 10" key="1">
    <citation type="journal article" date="2017" name="Curr. Biol.">
        <title>Genome architecture and evolution of a unichromosomal asexual nematode.</title>
        <authorList>
            <person name="Fradin H."/>
            <person name="Zegar C."/>
            <person name="Gutwein M."/>
            <person name="Lucas J."/>
            <person name="Kovtun M."/>
            <person name="Corcoran D."/>
            <person name="Baugh L.R."/>
            <person name="Kiontke K."/>
            <person name="Gunsalus K."/>
            <person name="Fitch D.H."/>
            <person name="Piano F."/>
        </authorList>
    </citation>
    <scope>NUCLEOTIDE SEQUENCE [LARGE SCALE GENOMIC DNA]</scope>
    <source>
        <strain evidence="9">PF1309</strain>
    </source>
</reference>
<dbReference type="PANTHER" id="PTHR21461:SF40">
    <property type="entry name" value="GLYCOSYLTRANSFERASE FAMILY 92 PROTEIN"/>
    <property type="match status" value="1"/>
</dbReference>
<gene>
    <name evidence="9" type="ORF">WR25_04556</name>
</gene>
<dbReference type="PANTHER" id="PTHR21461">
    <property type="entry name" value="GLYCOSYLTRANSFERASE FAMILY 92 PROTEIN"/>
    <property type="match status" value="1"/>
</dbReference>
<comment type="subcellular location">
    <subcellularLocation>
        <location evidence="1">Membrane</location>
        <topology evidence="1">Single-pass membrane protein</topology>
    </subcellularLocation>
</comment>
<keyword evidence="7" id="KW-0472">Membrane</keyword>
<keyword evidence="6" id="KW-1133">Transmembrane helix</keyword>
<keyword evidence="5" id="KW-0812">Transmembrane</keyword>
<sequence length="367" mass="43314">MQWIKNNVSLRVNGHTNISLISAFEYTDQIAIHITSENLFGEKVYCHYYDAMRKLLQTPFESRVFPESVIYCLPRPGTKFVSLSRNQQDEPDYPVPLIDRTMQEPVHYFSVCVAPFFGTEPKWLMISEFVEYYKLQGATHFFFYVVNLSNYDMKQLNDYVRTGDAEVTIIYNRFDRAEYGWQRNIIQNCLLRSRNFSYWTAFVDIDERLKMTLFNGTVVDYLKQVKDPLIGSLQFSQTWLMKTETQPGRYVNDEETVKWMPTQRYRNTSSVGPNGHTSKCIVRSNTVGAMFVHFPFVFYPNYKRYEMDPREGVVRHYRDLNLGNWGKTWLKDVEKFGPFQNTTMDPVTSNKLIDAVVKRVNYVYEKS</sequence>
<dbReference type="Proteomes" id="UP000218231">
    <property type="component" value="Unassembled WGS sequence"/>
</dbReference>
<dbReference type="AlphaFoldDB" id="A0A2A2L4S0"/>
<evidence type="ECO:0000256" key="6">
    <source>
        <dbReference type="ARBA" id="ARBA00022989"/>
    </source>
</evidence>
<dbReference type="Pfam" id="PF01697">
    <property type="entry name" value="Glyco_transf_92"/>
    <property type="match status" value="1"/>
</dbReference>
<evidence type="ECO:0000256" key="7">
    <source>
        <dbReference type="ARBA" id="ARBA00023136"/>
    </source>
</evidence>
<evidence type="ECO:0000256" key="8">
    <source>
        <dbReference type="RuleBase" id="RU366017"/>
    </source>
</evidence>
<keyword evidence="4 8" id="KW-0808">Transferase</keyword>
<dbReference type="GO" id="GO:0016757">
    <property type="term" value="F:glycosyltransferase activity"/>
    <property type="evidence" value="ECO:0007669"/>
    <property type="project" value="UniProtKB-UniRule"/>
</dbReference>
<name>A0A2A2L4S0_9BILA</name>
<dbReference type="EMBL" id="LIAE01007199">
    <property type="protein sequence ID" value="PAV81154.1"/>
    <property type="molecule type" value="Genomic_DNA"/>
</dbReference>
<dbReference type="OrthoDB" id="5801206at2759"/>
<dbReference type="EC" id="2.4.1.-" evidence="8"/>
<evidence type="ECO:0000313" key="10">
    <source>
        <dbReference type="Proteomes" id="UP000218231"/>
    </source>
</evidence>
<comment type="similarity">
    <text evidence="2 8">Belongs to the glycosyltransferase 92 family.</text>
</comment>
<keyword evidence="3 8" id="KW-0328">Glycosyltransferase</keyword>
<dbReference type="GO" id="GO:0016020">
    <property type="term" value="C:membrane"/>
    <property type="evidence" value="ECO:0007669"/>
    <property type="project" value="UniProtKB-SubCell"/>
</dbReference>